<keyword evidence="1" id="KW-0812">Transmembrane</keyword>
<evidence type="ECO:0000313" key="2">
    <source>
        <dbReference type="EMBL" id="QHU35746.1"/>
    </source>
</evidence>
<evidence type="ECO:0000256" key="1">
    <source>
        <dbReference type="SAM" id="Phobius"/>
    </source>
</evidence>
<name>A0A6C0LY16_9ZZZZ</name>
<keyword evidence="1" id="KW-1133">Transmembrane helix</keyword>
<proteinExistence type="predicted"/>
<reference evidence="2" key="1">
    <citation type="journal article" date="2020" name="Nature">
        <title>Giant virus diversity and host interactions through global metagenomics.</title>
        <authorList>
            <person name="Schulz F."/>
            <person name="Roux S."/>
            <person name="Paez-Espino D."/>
            <person name="Jungbluth S."/>
            <person name="Walsh D.A."/>
            <person name="Denef V.J."/>
            <person name="McMahon K.D."/>
            <person name="Konstantinidis K.T."/>
            <person name="Eloe-Fadrosh E.A."/>
            <person name="Kyrpides N.C."/>
            <person name="Woyke T."/>
        </authorList>
    </citation>
    <scope>NUCLEOTIDE SEQUENCE</scope>
    <source>
        <strain evidence="2">GVMAG-S-1035085-51</strain>
    </source>
</reference>
<keyword evidence="1" id="KW-0472">Membrane</keyword>
<organism evidence="2">
    <name type="scientific">viral metagenome</name>
    <dbReference type="NCBI Taxonomy" id="1070528"/>
    <lineage>
        <taxon>unclassified sequences</taxon>
        <taxon>metagenomes</taxon>
        <taxon>organismal metagenomes</taxon>
    </lineage>
</organism>
<feature type="transmembrane region" description="Helical" evidence="1">
    <location>
        <begin position="51"/>
        <end position="71"/>
    </location>
</feature>
<dbReference type="AlphaFoldDB" id="A0A6C0LY16"/>
<accession>A0A6C0LY16</accession>
<feature type="transmembrane region" description="Helical" evidence="1">
    <location>
        <begin position="77"/>
        <end position="93"/>
    </location>
</feature>
<feature type="transmembrane region" description="Helical" evidence="1">
    <location>
        <begin position="20"/>
        <end position="39"/>
    </location>
</feature>
<protein>
    <submittedName>
        <fullName evidence="2">Uncharacterized protein</fullName>
    </submittedName>
</protein>
<sequence>MSEPNVSINELISLSKDVSKLPLIVFSIAYFVWAYIISITKESSIPQLDDLVVYLVIYLPIFFIINCMLVGRCSMYVWFLAISVIGVSTFIFLKRKTIDTPATKSSTVPITPPVTAPVTAPVTEPIVPITPPVTEPIVPITPPITSPVTEPIVPITPPVTNNNFPVA</sequence>
<dbReference type="EMBL" id="MN740611">
    <property type="protein sequence ID" value="QHU35746.1"/>
    <property type="molecule type" value="Genomic_DNA"/>
</dbReference>